<dbReference type="GO" id="GO:0046578">
    <property type="term" value="P:regulation of Ras protein signal transduction"/>
    <property type="evidence" value="ECO:0007669"/>
    <property type="project" value="TreeGrafter"/>
</dbReference>
<dbReference type="Gene3D" id="3.90.280.10">
    <property type="entry name" value="PEBP-like"/>
    <property type="match status" value="1"/>
</dbReference>
<organism evidence="1 2">
    <name type="scientific">Pyronema omphalodes (strain CBS 100304)</name>
    <name type="common">Pyronema confluens</name>
    <dbReference type="NCBI Taxonomy" id="1076935"/>
    <lineage>
        <taxon>Eukaryota</taxon>
        <taxon>Fungi</taxon>
        <taxon>Dikarya</taxon>
        <taxon>Ascomycota</taxon>
        <taxon>Pezizomycotina</taxon>
        <taxon>Pezizomycetes</taxon>
        <taxon>Pezizales</taxon>
        <taxon>Pyronemataceae</taxon>
        <taxon>Pyronema</taxon>
    </lineage>
</organism>
<dbReference type="eggNOG" id="KOG3346">
    <property type="taxonomic scope" value="Eukaryota"/>
</dbReference>
<accession>U4LDM7</accession>
<dbReference type="PANTHER" id="PTHR11362:SF148">
    <property type="entry name" value="CARBOXYPEPTIDASE Y INHIBITOR"/>
    <property type="match status" value="1"/>
</dbReference>
<dbReference type="Pfam" id="PF01161">
    <property type="entry name" value="PBP"/>
    <property type="match status" value="1"/>
</dbReference>
<dbReference type="STRING" id="1076935.U4LDM7"/>
<dbReference type="AlphaFoldDB" id="U4LDM7"/>
<reference evidence="1 2" key="1">
    <citation type="journal article" date="2013" name="PLoS Genet.">
        <title>The genome and development-dependent transcriptomes of Pyronema confluens: a window into fungal evolution.</title>
        <authorList>
            <person name="Traeger S."/>
            <person name="Altegoer F."/>
            <person name="Freitag M."/>
            <person name="Gabaldon T."/>
            <person name="Kempken F."/>
            <person name="Kumar A."/>
            <person name="Marcet-Houben M."/>
            <person name="Poggeler S."/>
            <person name="Stajich J.E."/>
            <person name="Nowrousian M."/>
        </authorList>
    </citation>
    <scope>NUCLEOTIDE SEQUENCE [LARGE SCALE GENOMIC DNA]</scope>
    <source>
        <strain evidence="2">CBS 100304</strain>
        <tissue evidence="1">Vegetative mycelium</tissue>
    </source>
</reference>
<dbReference type="GO" id="GO:0030162">
    <property type="term" value="P:regulation of proteolysis"/>
    <property type="evidence" value="ECO:0007669"/>
    <property type="project" value="TreeGrafter"/>
</dbReference>
<evidence type="ECO:0000313" key="2">
    <source>
        <dbReference type="Proteomes" id="UP000018144"/>
    </source>
</evidence>
<dbReference type="GO" id="GO:0005543">
    <property type="term" value="F:phospholipid binding"/>
    <property type="evidence" value="ECO:0007669"/>
    <property type="project" value="TreeGrafter"/>
</dbReference>
<sequence length="235" mass="26243">MSLCHNILRNVNSVLLFSSLSRCGVRASISRSPRIVPQIRPLVTLNESLRETFKKHGIIPQVVDDFTPTALLSVTYPKVEVSVGNTISPEDTQDEPVIRVTPAKAKPNGDKPGEPAIYTIVLTDPDAPSRENPKNAEFCHWIQTGLTADDTIFYSKSRALMKYMGPAPPPKTGKHRYVFLLYRGSNKDLQEPKDRVRWGNPEQKKGVTVGVRKWAKEGGLELVGANFFYAQNKEQ</sequence>
<dbReference type="Proteomes" id="UP000018144">
    <property type="component" value="Unassembled WGS sequence"/>
</dbReference>
<dbReference type="SUPFAM" id="SSF49777">
    <property type="entry name" value="PEBP-like"/>
    <property type="match status" value="1"/>
</dbReference>
<dbReference type="GO" id="GO:0030414">
    <property type="term" value="F:peptidase inhibitor activity"/>
    <property type="evidence" value="ECO:0007669"/>
    <property type="project" value="TreeGrafter"/>
</dbReference>
<dbReference type="OrthoDB" id="2506647at2759"/>
<dbReference type="InterPro" id="IPR036610">
    <property type="entry name" value="PEBP-like_sf"/>
</dbReference>
<gene>
    <name evidence="1" type="ORF">PCON_06293</name>
</gene>
<dbReference type="InterPro" id="IPR035810">
    <property type="entry name" value="PEBP_euk"/>
</dbReference>
<name>U4LDM7_PYROM</name>
<dbReference type="EMBL" id="HF935309">
    <property type="protein sequence ID" value="CCX29632.1"/>
    <property type="molecule type" value="Genomic_DNA"/>
</dbReference>
<dbReference type="OMA" id="HIDKRTR"/>
<evidence type="ECO:0000313" key="1">
    <source>
        <dbReference type="EMBL" id="CCX29632.1"/>
    </source>
</evidence>
<dbReference type="PANTHER" id="PTHR11362">
    <property type="entry name" value="PHOSPHATIDYLETHANOLAMINE-BINDING PROTEIN"/>
    <property type="match status" value="1"/>
</dbReference>
<dbReference type="InterPro" id="IPR008914">
    <property type="entry name" value="PEBP"/>
</dbReference>
<protein>
    <submittedName>
        <fullName evidence="1">Similar to Carboxypeptidase Y inhibitor acc. no. P14306</fullName>
    </submittedName>
</protein>
<dbReference type="CDD" id="cd00866">
    <property type="entry name" value="PEBP_euk"/>
    <property type="match status" value="1"/>
</dbReference>
<keyword evidence="2" id="KW-1185">Reference proteome</keyword>
<proteinExistence type="predicted"/>